<accession>A0A6N2AJX3</accession>
<keyword evidence="1" id="KW-0472">Membrane</keyword>
<feature type="transmembrane region" description="Helical" evidence="1">
    <location>
        <begin position="65"/>
        <end position="83"/>
    </location>
</feature>
<keyword evidence="1" id="KW-1133">Transmembrane helix</keyword>
<sequence length="88" mass="10109">MEHTTVALWGYFAENEGAFLEKLQNDKPILALCDVRVSIYKGRFGISTIYKQCRSNAPNANELRAWYIMAFANMFTTITLTTLPHYQV</sequence>
<reference evidence="2" key="1">
    <citation type="submission" date="2019-05" db="EMBL/GenBank/DDBJ databases">
        <title>The de novo reference genome and transcriptome assemblies of the wild tomato species Solanum chilense.</title>
        <authorList>
            <person name="Stam R."/>
            <person name="Nosenko T."/>
            <person name="Hoerger A.C."/>
            <person name="Stephan W."/>
            <person name="Seidel M.A."/>
            <person name="Kuhn J.M.M."/>
            <person name="Haberer G."/>
            <person name="Tellier A."/>
        </authorList>
    </citation>
    <scope>NUCLEOTIDE SEQUENCE</scope>
    <source>
        <tissue evidence="2">Mature leaves</tissue>
    </source>
</reference>
<evidence type="ECO:0000256" key="1">
    <source>
        <dbReference type="SAM" id="Phobius"/>
    </source>
</evidence>
<gene>
    <name evidence="2" type="ORF">EJD97_004691</name>
</gene>
<dbReference type="InterPro" id="IPR012340">
    <property type="entry name" value="NA-bd_OB-fold"/>
</dbReference>
<dbReference type="AlphaFoldDB" id="A0A6N2AJX3"/>
<name>A0A6N2AJX3_SOLCI</name>
<protein>
    <submittedName>
        <fullName evidence="2">Uncharacterized protein</fullName>
    </submittedName>
</protein>
<organism evidence="2">
    <name type="scientific">Solanum chilense</name>
    <name type="common">Tomato</name>
    <name type="synonym">Lycopersicon chilense</name>
    <dbReference type="NCBI Taxonomy" id="4083"/>
    <lineage>
        <taxon>Eukaryota</taxon>
        <taxon>Viridiplantae</taxon>
        <taxon>Streptophyta</taxon>
        <taxon>Embryophyta</taxon>
        <taxon>Tracheophyta</taxon>
        <taxon>Spermatophyta</taxon>
        <taxon>Magnoliopsida</taxon>
        <taxon>eudicotyledons</taxon>
        <taxon>Gunneridae</taxon>
        <taxon>Pentapetalae</taxon>
        <taxon>asterids</taxon>
        <taxon>lamiids</taxon>
        <taxon>Solanales</taxon>
        <taxon>Solanaceae</taxon>
        <taxon>Solanoideae</taxon>
        <taxon>Solaneae</taxon>
        <taxon>Solanum</taxon>
        <taxon>Solanum subgen. Lycopersicon</taxon>
    </lineage>
</organism>
<keyword evidence="1" id="KW-0812">Transmembrane</keyword>
<dbReference type="Gene3D" id="2.40.50.140">
    <property type="entry name" value="Nucleic acid-binding proteins"/>
    <property type="match status" value="1"/>
</dbReference>
<comment type="caution">
    <text evidence="2">The sequence shown here is derived from an EMBL/GenBank/DDBJ whole genome shotgun (WGS) entry which is preliminary data.</text>
</comment>
<proteinExistence type="predicted"/>
<dbReference type="EMBL" id="RXGB01016718">
    <property type="protein sequence ID" value="TMW82817.1"/>
    <property type="molecule type" value="Genomic_DNA"/>
</dbReference>
<evidence type="ECO:0000313" key="2">
    <source>
        <dbReference type="EMBL" id="TMW82817.1"/>
    </source>
</evidence>